<dbReference type="InterPro" id="IPR027417">
    <property type="entry name" value="P-loop_NTPase"/>
</dbReference>
<keyword evidence="8 11" id="KW-0067">ATP-binding</keyword>
<keyword evidence="4 11" id="KW-1003">Cell membrane</keyword>
<dbReference type="GO" id="GO:0005886">
    <property type="term" value="C:plasma membrane"/>
    <property type="evidence" value="ECO:0007669"/>
    <property type="project" value="UniProtKB-SubCell"/>
</dbReference>
<evidence type="ECO:0000256" key="10">
    <source>
        <dbReference type="ARBA" id="ARBA00023136"/>
    </source>
</evidence>
<dbReference type="SMART" id="SM00382">
    <property type="entry name" value="AAA"/>
    <property type="match status" value="2"/>
</dbReference>
<keyword evidence="5 11" id="KW-0762">Sugar transport</keyword>
<dbReference type="PANTHER" id="PTHR43790:SF7">
    <property type="entry name" value="GALACTOSE_METHYL GALACTOSIDE IMPORT ATP-BINDING PROTEIN MGLA"/>
    <property type="match status" value="1"/>
</dbReference>
<keyword evidence="9 11" id="KW-1278">Translocase</keyword>
<evidence type="ECO:0000256" key="9">
    <source>
        <dbReference type="ARBA" id="ARBA00022967"/>
    </source>
</evidence>
<dbReference type="RefSeq" id="WP_062752667.1">
    <property type="nucleotide sequence ID" value="NZ_BDAQ01000001.1"/>
</dbReference>
<evidence type="ECO:0000313" key="12">
    <source>
        <dbReference type="EMBL" id="MBB3867151.1"/>
    </source>
</evidence>
<dbReference type="Proteomes" id="UP000613002">
    <property type="component" value="Unassembled WGS sequence"/>
</dbReference>
<organism evidence="12 13">
    <name type="scientific">Parageobacillus toebii NBRC 107807</name>
    <dbReference type="NCBI Taxonomy" id="1223503"/>
    <lineage>
        <taxon>Bacteria</taxon>
        <taxon>Bacillati</taxon>
        <taxon>Bacillota</taxon>
        <taxon>Bacilli</taxon>
        <taxon>Bacillales</taxon>
        <taxon>Anoxybacillaceae</taxon>
        <taxon>Parageobacillus</taxon>
    </lineage>
</organism>
<evidence type="ECO:0000256" key="1">
    <source>
        <dbReference type="ARBA" id="ARBA00004202"/>
    </source>
</evidence>
<dbReference type="CDD" id="cd03216">
    <property type="entry name" value="ABC_Carb_Monos_I"/>
    <property type="match status" value="1"/>
</dbReference>
<comment type="subcellular location">
    <subcellularLocation>
        <location evidence="2">Cell inner membrane</location>
    </subcellularLocation>
    <subcellularLocation>
        <location evidence="1 11">Cell membrane</location>
        <topology evidence="1 11">Peripheral membrane protein</topology>
    </subcellularLocation>
</comment>
<dbReference type="FunFam" id="3.40.50.300:FF:000126">
    <property type="entry name" value="Galactose/methyl galactoside import ATP-binding protein MglA"/>
    <property type="match status" value="1"/>
</dbReference>
<gene>
    <name evidence="12" type="ORF">HNR78_000025</name>
</gene>
<dbReference type="InterPro" id="IPR050107">
    <property type="entry name" value="ABC_carbohydrate_import_ATPase"/>
</dbReference>
<evidence type="ECO:0000256" key="3">
    <source>
        <dbReference type="ARBA" id="ARBA00022448"/>
    </source>
</evidence>
<dbReference type="FunFam" id="3.40.50.300:FF:000127">
    <property type="entry name" value="Ribose import ATP-binding protein RbsA"/>
    <property type="match status" value="1"/>
</dbReference>
<keyword evidence="3 11" id="KW-0813">Transport</keyword>
<keyword evidence="6" id="KW-0677">Repeat</keyword>
<dbReference type="SUPFAM" id="SSF52540">
    <property type="entry name" value="P-loop containing nucleoside triphosphate hydrolases"/>
    <property type="match status" value="2"/>
</dbReference>
<dbReference type="PROSITE" id="PS50893">
    <property type="entry name" value="ABC_TRANSPORTER_2"/>
    <property type="match status" value="2"/>
</dbReference>
<protein>
    <recommendedName>
        <fullName evidence="11">Ribose/galactose/methyl galactoside import ATP-binding protein</fullName>
        <ecNumber evidence="11">7.5.2.11</ecNumber>
    </recommendedName>
</protein>
<dbReference type="GO" id="GO:0043211">
    <property type="term" value="F:ABC-type carbohydrate transporter activity"/>
    <property type="evidence" value="ECO:0007669"/>
    <property type="project" value="UniProtKB-UniRule"/>
</dbReference>
<sequence length="503" mass="56197">MSKDYILEMIDITKEFPGVKALDGVQLKVKKGTVHALMGENGAGKSTLMKILIGIYTPDKGKIIFDGEKLKISTIKQALDKGISMIHQELSPIPNMTVAENIFLGREPSYRFTGWLKTKELEEKTRKLFEKLEIDIDPNAKMSDLSIANTQMVEIAKAISYNSKLIIMDEPTSAITEKEVHHLFNIIRSLKKEGVSIIYITHKMDELEQITDEVTVLRDGKYIGTKPSNQITRDELIQMMVGRELNQIFHKQPAEIKEVALSVKGLTKKGKFENVSFEVRKGEIVGFAGLMGSGRTEVLESIFGITPPDSGEVYINGEKVNIRSTRDAIKYGMGLLTEDRKLTGLFLPLSVQDNMITVTIDQYTKGGFLNEKKIREDCQRLSEQLAIKTPSLQQLIKNLSGGNQQKALIARWLLQDPDILFLDEPTRGIDVGAKSEIYNLIFDLAKKGKAIVVVSSELPEILGLSDRIIVMHEGRKTGELSREEATQERIMELATGELVTTGS</sequence>
<evidence type="ECO:0000256" key="11">
    <source>
        <dbReference type="RuleBase" id="RU367029"/>
    </source>
</evidence>
<comment type="similarity">
    <text evidence="11">Belongs to the ABC transporter superfamily.</text>
</comment>
<evidence type="ECO:0000256" key="6">
    <source>
        <dbReference type="ARBA" id="ARBA00022737"/>
    </source>
</evidence>
<keyword evidence="10 11" id="KW-0472">Membrane</keyword>
<dbReference type="PROSITE" id="PS00211">
    <property type="entry name" value="ABC_TRANSPORTER_1"/>
    <property type="match status" value="1"/>
</dbReference>
<dbReference type="InterPro" id="IPR017871">
    <property type="entry name" value="ABC_transporter-like_CS"/>
</dbReference>
<dbReference type="CDD" id="cd03215">
    <property type="entry name" value="ABC_Carb_Monos_II"/>
    <property type="match status" value="1"/>
</dbReference>
<dbReference type="Pfam" id="PF00005">
    <property type="entry name" value="ABC_tran"/>
    <property type="match status" value="2"/>
</dbReference>
<dbReference type="GO" id="GO:0016887">
    <property type="term" value="F:ATP hydrolysis activity"/>
    <property type="evidence" value="ECO:0007669"/>
    <property type="project" value="InterPro"/>
</dbReference>
<name>A0A6G9J6R6_9BACL</name>
<evidence type="ECO:0000256" key="4">
    <source>
        <dbReference type="ARBA" id="ARBA00022475"/>
    </source>
</evidence>
<reference evidence="12 13" key="1">
    <citation type="submission" date="2020-08" db="EMBL/GenBank/DDBJ databases">
        <title>Genomic Encyclopedia of Type Strains, Phase IV (KMG-IV): sequencing the most valuable type-strain genomes for metagenomic binning, comparative biology and taxonomic classification.</title>
        <authorList>
            <person name="Goeker M."/>
        </authorList>
    </citation>
    <scope>NUCLEOTIDE SEQUENCE [LARGE SCALE GENOMIC DNA]</scope>
    <source>
        <strain evidence="12 13">DSM 14590</strain>
    </source>
</reference>
<evidence type="ECO:0000256" key="7">
    <source>
        <dbReference type="ARBA" id="ARBA00022741"/>
    </source>
</evidence>
<dbReference type="GO" id="GO:0005524">
    <property type="term" value="F:ATP binding"/>
    <property type="evidence" value="ECO:0007669"/>
    <property type="project" value="UniProtKB-UniRule"/>
</dbReference>
<dbReference type="InterPro" id="IPR003439">
    <property type="entry name" value="ABC_transporter-like_ATP-bd"/>
</dbReference>
<comment type="caution">
    <text evidence="12">The sequence shown here is derived from an EMBL/GenBank/DDBJ whole genome shotgun (WGS) entry which is preliminary data.</text>
</comment>
<dbReference type="AlphaFoldDB" id="A0A6G9J6R6"/>
<evidence type="ECO:0000313" key="13">
    <source>
        <dbReference type="Proteomes" id="UP000613002"/>
    </source>
</evidence>
<proteinExistence type="inferred from homology"/>
<accession>A0A6G9J6R6</accession>
<comment type="catalytic activity">
    <reaction evidence="11">
        <text>D-galactose(out) + ATP + H2O = D-galactose(in) + ADP + phosphate + H(+)</text>
        <dbReference type="Rhea" id="RHEA:60156"/>
        <dbReference type="ChEBI" id="CHEBI:4139"/>
        <dbReference type="ChEBI" id="CHEBI:15377"/>
        <dbReference type="ChEBI" id="CHEBI:15378"/>
        <dbReference type="ChEBI" id="CHEBI:30616"/>
        <dbReference type="ChEBI" id="CHEBI:43474"/>
        <dbReference type="ChEBI" id="CHEBI:456216"/>
        <dbReference type="EC" id="7.5.2.11"/>
    </reaction>
</comment>
<dbReference type="EC" id="7.5.2.11" evidence="11"/>
<evidence type="ECO:0000256" key="8">
    <source>
        <dbReference type="ARBA" id="ARBA00022840"/>
    </source>
</evidence>
<evidence type="ECO:0000256" key="5">
    <source>
        <dbReference type="ARBA" id="ARBA00022597"/>
    </source>
</evidence>
<dbReference type="EMBL" id="JACICZ010000001">
    <property type="protein sequence ID" value="MBB3867151.1"/>
    <property type="molecule type" value="Genomic_DNA"/>
</dbReference>
<comment type="function">
    <text evidence="11">Part of an ABC transporter complex involved in carbohydrate import. Could be involved in ribose, galactose and/or methyl galactoside import. Responsible for energy coupling to the transport system.</text>
</comment>
<keyword evidence="13" id="KW-1185">Reference proteome</keyword>
<dbReference type="InterPro" id="IPR003593">
    <property type="entry name" value="AAA+_ATPase"/>
</dbReference>
<keyword evidence="7 11" id="KW-0547">Nucleotide-binding</keyword>
<dbReference type="Gene3D" id="3.40.50.300">
    <property type="entry name" value="P-loop containing nucleotide triphosphate hydrolases"/>
    <property type="match status" value="2"/>
</dbReference>
<dbReference type="PANTHER" id="PTHR43790">
    <property type="entry name" value="CARBOHYDRATE TRANSPORT ATP-BINDING PROTEIN MG119-RELATED"/>
    <property type="match status" value="1"/>
</dbReference>
<dbReference type="GO" id="GO:0015749">
    <property type="term" value="P:monosaccharide transmembrane transport"/>
    <property type="evidence" value="ECO:0007669"/>
    <property type="project" value="UniProtKB-ARBA"/>
</dbReference>
<evidence type="ECO:0000256" key="2">
    <source>
        <dbReference type="ARBA" id="ARBA00004533"/>
    </source>
</evidence>